<gene>
    <name evidence="3" type="ORF">LUZ63_001602</name>
</gene>
<evidence type="ECO:0008006" key="5">
    <source>
        <dbReference type="Google" id="ProtNLM"/>
    </source>
</evidence>
<evidence type="ECO:0000313" key="3">
    <source>
        <dbReference type="EMBL" id="KAJ1701823.1"/>
    </source>
</evidence>
<dbReference type="AlphaFoldDB" id="A0A9Q0CXN6"/>
<dbReference type="InterPro" id="IPR005174">
    <property type="entry name" value="KIB1-4_b-propeller"/>
</dbReference>
<dbReference type="OrthoDB" id="694831at2759"/>
<sequence>MEAIETSLPLDPQEGVRVDWSDLPVDLLQEISKKLHDIFDFVYFRVVCKKWRAATSTSDLPPQIPWLLQEQRCDGESLCFYSLFSDKIRTIHCPMARDKCLYGPSHGYLYAEGLPSSLLNRLTKDEVTMEPGWFFYPFLVCMGPDPIGSDDYVVIIEDDDGSKRTGFYRPRSCEWKFVALPLSYVGNSCLKGMFYKNESRTSNTVVFNIACVSSFVIPSPKTLDSSDRVYFVESSGKILRIVKSVDLSSPVSTRNFCFNIYQLDVEGEIDQCRWVKTNCIGNQILFLDLRNGISITPSPSTGLRGNCVYYLERSEVQKYNIEDGQMEKVLCSFKTGSTWLVPNVIHNLQEGILSTSCSDSEIKGTAGVVLNRYVITYDLEPAQASWQKPESQGMQILRSSWNYDKVHRLPVTTNNLAEGKLPSSHK</sequence>
<dbReference type="InterPro" id="IPR036047">
    <property type="entry name" value="F-box-like_dom_sf"/>
</dbReference>
<dbReference type="EMBL" id="JAMQYH010000001">
    <property type="protein sequence ID" value="KAJ1701823.1"/>
    <property type="molecule type" value="Genomic_DNA"/>
</dbReference>
<dbReference type="Gene3D" id="1.20.1280.50">
    <property type="match status" value="1"/>
</dbReference>
<keyword evidence="4" id="KW-1185">Reference proteome</keyword>
<evidence type="ECO:0000259" key="2">
    <source>
        <dbReference type="Pfam" id="PF03478"/>
    </source>
</evidence>
<dbReference type="Pfam" id="PF03478">
    <property type="entry name" value="Beta-prop_KIB1-4"/>
    <property type="match status" value="1"/>
</dbReference>
<dbReference type="InterPro" id="IPR001810">
    <property type="entry name" value="F-box_dom"/>
</dbReference>
<organism evidence="3 4">
    <name type="scientific">Rhynchospora breviuscula</name>
    <dbReference type="NCBI Taxonomy" id="2022672"/>
    <lineage>
        <taxon>Eukaryota</taxon>
        <taxon>Viridiplantae</taxon>
        <taxon>Streptophyta</taxon>
        <taxon>Embryophyta</taxon>
        <taxon>Tracheophyta</taxon>
        <taxon>Spermatophyta</taxon>
        <taxon>Magnoliopsida</taxon>
        <taxon>Liliopsida</taxon>
        <taxon>Poales</taxon>
        <taxon>Cyperaceae</taxon>
        <taxon>Cyperoideae</taxon>
        <taxon>Rhynchosporeae</taxon>
        <taxon>Rhynchospora</taxon>
    </lineage>
</organism>
<name>A0A9Q0CXN6_9POAL</name>
<evidence type="ECO:0000313" key="4">
    <source>
        <dbReference type="Proteomes" id="UP001151287"/>
    </source>
</evidence>
<dbReference type="Proteomes" id="UP001151287">
    <property type="component" value="Unassembled WGS sequence"/>
</dbReference>
<feature type="domain" description="F-box" evidence="1">
    <location>
        <begin position="20"/>
        <end position="58"/>
    </location>
</feature>
<reference evidence="3" key="1">
    <citation type="journal article" date="2022" name="Cell">
        <title>Repeat-based holocentromeres influence genome architecture and karyotype evolution.</title>
        <authorList>
            <person name="Hofstatter P.G."/>
            <person name="Thangavel G."/>
            <person name="Lux T."/>
            <person name="Neumann P."/>
            <person name="Vondrak T."/>
            <person name="Novak P."/>
            <person name="Zhang M."/>
            <person name="Costa L."/>
            <person name="Castellani M."/>
            <person name="Scott A."/>
            <person name="Toegelov H."/>
            <person name="Fuchs J."/>
            <person name="Mata-Sucre Y."/>
            <person name="Dias Y."/>
            <person name="Vanzela A.L.L."/>
            <person name="Huettel B."/>
            <person name="Almeida C.C.S."/>
            <person name="Simkova H."/>
            <person name="Souza G."/>
            <person name="Pedrosa-Harand A."/>
            <person name="Macas J."/>
            <person name="Mayer K.F.X."/>
            <person name="Houben A."/>
            <person name="Marques A."/>
        </authorList>
    </citation>
    <scope>NUCLEOTIDE SEQUENCE</scope>
    <source>
        <strain evidence="3">RhyBre1mFocal</strain>
    </source>
</reference>
<proteinExistence type="predicted"/>
<dbReference type="PANTHER" id="PTHR33110">
    <property type="entry name" value="F-BOX/KELCH-REPEAT PROTEIN-RELATED"/>
    <property type="match status" value="1"/>
</dbReference>
<evidence type="ECO:0000259" key="1">
    <source>
        <dbReference type="Pfam" id="PF00646"/>
    </source>
</evidence>
<protein>
    <recommendedName>
        <fullName evidence="5">F-box domain-containing protein</fullName>
    </recommendedName>
</protein>
<dbReference type="SUPFAM" id="SSF81383">
    <property type="entry name" value="F-box domain"/>
    <property type="match status" value="1"/>
</dbReference>
<comment type="caution">
    <text evidence="3">The sequence shown here is derived from an EMBL/GenBank/DDBJ whole genome shotgun (WGS) entry which is preliminary data.</text>
</comment>
<accession>A0A9Q0CXN6</accession>
<feature type="domain" description="KIB1-4 beta-propeller" evidence="2">
    <location>
        <begin position="80"/>
        <end position="317"/>
    </location>
</feature>
<dbReference type="Pfam" id="PF00646">
    <property type="entry name" value="F-box"/>
    <property type="match status" value="1"/>
</dbReference>